<keyword evidence="1" id="KW-0472">Membrane</keyword>
<feature type="transmembrane region" description="Helical" evidence="1">
    <location>
        <begin position="372"/>
        <end position="391"/>
    </location>
</feature>
<feature type="transmembrane region" description="Helical" evidence="1">
    <location>
        <begin position="348"/>
        <end position="366"/>
    </location>
</feature>
<sequence>MKKEILIKITTIAVLAILLLIPIQMVKSKIHERQLNQGVARESVVSSWTGNQAITLPYIVIPTENTVEVVNGFGQVNSIESRNRYYDVLEPSKIDVDFQVKNRILKKGIHHIPVYSVTIEMKGNFAPESVKQLARALNEYQSGTLKEAPFMAMNLSDMRGIESSPQLSLNGKLRNVSPSIPLLSQSQGIHSSLAGLSELYVLSEPETLSELDEALPFTLTLSVKGAEKIAFLPIANDASVKVVSDWPHPQFGGSSLPMERHIDQDGFEAQWVFSQYGHNNKQLLLSCIRYAECAALSASMTSIEFITPIDIYMLSERSIKYAFLFIGLGFITFLIFEQMRQIRIHPVQYTFVGLVLAVFYLLLISLSEHVGFQWAYLIAVVACGLLLIMYLPYMLGNTVVAMLFTAVFIGVYGLLYVIIQSEDFAFLMGAILVFSVLAILMSVTRRVNWYEINQFEKLNETL</sequence>
<dbReference type="PANTHER" id="PTHR30092:SF0">
    <property type="entry name" value="INNER MEMBRANE PROTEIN CRED"/>
    <property type="match status" value="1"/>
</dbReference>
<feature type="transmembrane region" description="Helical" evidence="1">
    <location>
        <begin position="424"/>
        <end position="443"/>
    </location>
</feature>
<dbReference type="AlphaFoldDB" id="A0AA37T2M7"/>
<dbReference type="NCBIfam" id="NF008712">
    <property type="entry name" value="PRK11715.1-1"/>
    <property type="match status" value="1"/>
</dbReference>
<keyword evidence="3" id="KW-1185">Reference proteome</keyword>
<evidence type="ECO:0000256" key="1">
    <source>
        <dbReference type="SAM" id="Phobius"/>
    </source>
</evidence>
<dbReference type="InterPro" id="IPR010364">
    <property type="entry name" value="Uncharacterised_IM_CreD"/>
</dbReference>
<dbReference type="Pfam" id="PF06123">
    <property type="entry name" value="CreD"/>
    <property type="match status" value="1"/>
</dbReference>
<keyword evidence="1" id="KW-0812">Transmembrane</keyword>
<accession>A0AA37T2M7</accession>
<proteinExistence type="predicted"/>
<dbReference type="EMBL" id="BSPD01000029">
    <property type="protein sequence ID" value="GLS25343.1"/>
    <property type="molecule type" value="Genomic_DNA"/>
</dbReference>
<keyword evidence="1" id="KW-1133">Transmembrane helix</keyword>
<reference evidence="2 3" key="1">
    <citation type="journal article" date="2014" name="Int. J. Syst. Evol. Microbiol.">
        <title>Complete genome sequence of Corynebacterium casei LMG S-19264T (=DSM 44701T), isolated from a smear-ripened cheese.</title>
        <authorList>
            <consortium name="US DOE Joint Genome Institute (JGI-PGF)"/>
            <person name="Walter F."/>
            <person name="Albersmeier A."/>
            <person name="Kalinowski J."/>
            <person name="Ruckert C."/>
        </authorList>
    </citation>
    <scope>NUCLEOTIDE SEQUENCE [LARGE SCALE GENOMIC DNA]</scope>
    <source>
        <strain evidence="2 3">NBRC 110095</strain>
    </source>
</reference>
<gene>
    <name evidence="2" type="primary">creD</name>
    <name evidence="2" type="ORF">GCM10007877_10570</name>
</gene>
<dbReference type="PANTHER" id="PTHR30092">
    <property type="entry name" value="INNER MEMBRANE PROTEIN CRED"/>
    <property type="match status" value="1"/>
</dbReference>
<evidence type="ECO:0000313" key="2">
    <source>
        <dbReference type="EMBL" id="GLS25343.1"/>
    </source>
</evidence>
<dbReference type="PIRSF" id="PIRSF004548">
    <property type="entry name" value="CreD"/>
    <property type="match status" value="1"/>
</dbReference>
<dbReference type="GO" id="GO:0005886">
    <property type="term" value="C:plasma membrane"/>
    <property type="evidence" value="ECO:0007669"/>
    <property type="project" value="TreeGrafter"/>
</dbReference>
<feature type="transmembrane region" description="Helical" evidence="1">
    <location>
        <begin position="318"/>
        <end position="336"/>
    </location>
</feature>
<dbReference type="Proteomes" id="UP001156870">
    <property type="component" value="Unassembled WGS sequence"/>
</dbReference>
<dbReference type="RefSeq" id="WP_232593378.1">
    <property type="nucleotide sequence ID" value="NZ_BSPD01000029.1"/>
</dbReference>
<evidence type="ECO:0000313" key="3">
    <source>
        <dbReference type="Proteomes" id="UP001156870"/>
    </source>
</evidence>
<name>A0AA37T2M7_9GAMM</name>
<organism evidence="2 3">
    <name type="scientific">Marinibactrum halimedae</name>
    <dbReference type="NCBI Taxonomy" id="1444977"/>
    <lineage>
        <taxon>Bacteria</taxon>
        <taxon>Pseudomonadati</taxon>
        <taxon>Pseudomonadota</taxon>
        <taxon>Gammaproteobacteria</taxon>
        <taxon>Cellvibrionales</taxon>
        <taxon>Cellvibrionaceae</taxon>
        <taxon>Marinibactrum</taxon>
    </lineage>
</organism>
<feature type="transmembrane region" description="Helical" evidence="1">
    <location>
        <begin position="398"/>
        <end position="418"/>
    </location>
</feature>
<comment type="caution">
    <text evidence="2">The sequence shown here is derived from an EMBL/GenBank/DDBJ whole genome shotgun (WGS) entry which is preliminary data.</text>
</comment>
<protein>
    <submittedName>
        <fullName evidence="2">Cell envelope integrity protein CreD</fullName>
    </submittedName>
</protein>